<evidence type="ECO:0000256" key="3">
    <source>
        <dbReference type="ARBA" id="ARBA00022679"/>
    </source>
</evidence>
<evidence type="ECO:0000256" key="5">
    <source>
        <dbReference type="ARBA" id="ARBA00022737"/>
    </source>
</evidence>
<dbReference type="GO" id="GO:0106274">
    <property type="term" value="F:NAD+-protein-arginine ADP-ribosyltransferase activity"/>
    <property type="evidence" value="ECO:0007669"/>
    <property type="project" value="UniProtKB-EC"/>
</dbReference>
<dbReference type="Pfam" id="PF01129">
    <property type="entry name" value="ART"/>
    <property type="match status" value="1"/>
</dbReference>
<evidence type="ECO:0000256" key="6">
    <source>
        <dbReference type="ARBA" id="ARBA00047597"/>
    </source>
</evidence>
<comment type="caution">
    <text evidence="11">The sequence shown here is derived from an EMBL/GenBank/DDBJ whole genome shotgun (WGS) entry which is preliminary data.</text>
</comment>
<dbReference type="InterPro" id="IPR011042">
    <property type="entry name" value="6-blade_b-propeller_TolB-like"/>
</dbReference>
<dbReference type="Gene3D" id="1.25.40.10">
    <property type="entry name" value="Tetratricopeptide repeat domain"/>
    <property type="match status" value="1"/>
</dbReference>
<sequence length="668" mass="75021">MLGSIFKITQVEYNESEQTWIGTLSLCSEDEYELKDLMKRMKEEVEGGVASLGWLLYNEGEYEKGRNYFQQLLLDSTTDDFDKGQCYRGLGAIEIALKDYDEALENFQKELDLLTKSDNQEDIATTYAKIGEELPRVYGYHAEKLVPLEKALKPIESQIDELPRLINTAKRHCHFPSEHGLTHDQSAAVYIYSMEWGDTNLYRILNKALRSENRQALKIWFPYLKLFDTALDKLPTVKEVVWRGVPLDISKHFTKNQILTWWSINSCSSSVKIIGNFIGNRKNATLFLIEAIKGKKISGYTEFKNEDEIILRMGSQFRVESDVLKQPNGSLLVHLVELDDNHDQSLASAMNKTQLALKSSNTDTSVIPNLPANARWARNGVTVAGGHGYGSATNQLWGPHGLFVDDDQTLVIADTYNHRIVQWRAGDTNGQVVAGGHGKGDRLNQLNEPTDVLIDKETDSLIICDRENRRVVRWSRRSGTAHGEVLVHDVKCWGLAMDDQRYLYISDYEKDEVRRYEKGDWNGIVVAGGNGIGSGLNQFNGPTYIFVDKQQTLYVSDRSNDRVMKWDKGATEGIVVAGYQGQGSSQTQLSFPNGVFVNAWGTLCVADSWNNRVISWPQGAAQGTVIVGGNGAGVKANQFNGPMALSFDLHGNLYVVDRGNYRVQQFSI</sequence>
<evidence type="ECO:0000256" key="1">
    <source>
        <dbReference type="ARBA" id="ARBA00009558"/>
    </source>
</evidence>
<keyword evidence="5" id="KW-0677">Repeat</keyword>
<feature type="repeat" description="NHL" evidence="8">
    <location>
        <begin position="387"/>
        <end position="426"/>
    </location>
</feature>
<dbReference type="CDD" id="cd05819">
    <property type="entry name" value="NHL"/>
    <property type="match status" value="1"/>
</dbReference>
<dbReference type="InterPro" id="IPR000768">
    <property type="entry name" value="ART"/>
</dbReference>
<organism evidence="11 12">
    <name type="scientific">Rotaria sordida</name>
    <dbReference type="NCBI Taxonomy" id="392033"/>
    <lineage>
        <taxon>Eukaryota</taxon>
        <taxon>Metazoa</taxon>
        <taxon>Spiralia</taxon>
        <taxon>Gnathifera</taxon>
        <taxon>Rotifera</taxon>
        <taxon>Eurotatoria</taxon>
        <taxon>Bdelloidea</taxon>
        <taxon>Philodinida</taxon>
        <taxon>Philodinidae</taxon>
        <taxon>Rotaria</taxon>
    </lineage>
</organism>
<dbReference type="InterPro" id="IPR001258">
    <property type="entry name" value="NHL_repeat"/>
</dbReference>
<dbReference type="PROSITE" id="PS50005">
    <property type="entry name" value="TPR"/>
    <property type="match status" value="1"/>
</dbReference>
<evidence type="ECO:0000256" key="10">
    <source>
        <dbReference type="SAM" id="Coils"/>
    </source>
</evidence>
<proteinExistence type="inferred from homology"/>
<dbReference type="InterPro" id="IPR050952">
    <property type="entry name" value="TRIM-NHL_E3_ligases"/>
</dbReference>
<dbReference type="Proteomes" id="UP000663836">
    <property type="component" value="Unassembled WGS sequence"/>
</dbReference>
<dbReference type="Gene3D" id="2.120.10.30">
    <property type="entry name" value="TolB, C-terminal domain"/>
    <property type="match status" value="3"/>
</dbReference>
<keyword evidence="2 9" id="KW-0328">Glycosyltransferase</keyword>
<feature type="repeat" description="TPR" evidence="7">
    <location>
        <begin position="84"/>
        <end position="117"/>
    </location>
</feature>
<keyword evidence="9" id="KW-0520">NAD</keyword>
<dbReference type="PROSITE" id="PS51996">
    <property type="entry name" value="TR_MART"/>
    <property type="match status" value="1"/>
</dbReference>
<dbReference type="SUPFAM" id="SSF56399">
    <property type="entry name" value="ADP-ribosylation"/>
    <property type="match status" value="1"/>
</dbReference>
<dbReference type="InterPro" id="IPR011990">
    <property type="entry name" value="TPR-like_helical_dom_sf"/>
</dbReference>
<dbReference type="PROSITE" id="PS51125">
    <property type="entry name" value="NHL"/>
    <property type="match status" value="1"/>
</dbReference>
<dbReference type="EC" id="2.4.2.31" evidence="9"/>
<evidence type="ECO:0000313" key="11">
    <source>
        <dbReference type="EMBL" id="CAF3959093.1"/>
    </source>
</evidence>
<dbReference type="PANTHER" id="PTHR24104:SF25">
    <property type="entry name" value="PROTEIN LIN-41"/>
    <property type="match status" value="1"/>
</dbReference>
<comment type="catalytic activity">
    <reaction evidence="6 9">
        <text>L-arginyl-[protein] + NAD(+) = N(omega)-(ADP-D-ribosyl)-L-arginyl-[protein] + nicotinamide + H(+)</text>
        <dbReference type="Rhea" id="RHEA:19149"/>
        <dbReference type="Rhea" id="RHEA-COMP:10532"/>
        <dbReference type="Rhea" id="RHEA-COMP:15087"/>
        <dbReference type="ChEBI" id="CHEBI:15378"/>
        <dbReference type="ChEBI" id="CHEBI:17154"/>
        <dbReference type="ChEBI" id="CHEBI:29965"/>
        <dbReference type="ChEBI" id="CHEBI:57540"/>
        <dbReference type="ChEBI" id="CHEBI:142554"/>
        <dbReference type="EC" id="2.4.2.31"/>
    </reaction>
</comment>
<comment type="similarity">
    <text evidence="1 9">Belongs to the Arg-specific ADP-ribosyltransferase family.</text>
</comment>
<dbReference type="GO" id="GO:0016779">
    <property type="term" value="F:nucleotidyltransferase activity"/>
    <property type="evidence" value="ECO:0007669"/>
    <property type="project" value="UniProtKB-KW"/>
</dbReference>
<keyword evidence="10" id="KW-0175">Coiled coil</keyword>
<keyword evidence="4" id="KW-0548">Nucleotidyltransferase</keyword>
<evidence type="ECO:0000256" key="9">
    <source>
        <dbReference type="RuleBase" id="RU361228"/>
    </source>
</evidence>
<evidence type="ECO:0000313" key="12">
    <source>
        <dbReference type="Proteomes" id="UP000663836"/>
    </source>
</evidence>
<keyword evidence="9" id="KW-0521">NADP</keyword>
<dbReference type="Pfam" id="PF01436">
    <property type="entry name" value="NHL"/>
    <property type="match status" value="1"/>
</dbReference>
<keyword evidence="7" id="KW-0802">TPR repeat</keyword>
<accession>A0A819LCT2</accession>
<dbReference type="SUPFAM" id="SSF48452">
    <property type="entry name" value="TPR-like"/>
    <property type="match status" value="1"/>
</dbReference>
<protein>
    <recommendedName>
        <fullName evidence="9">NAD(P)(+)--arginine ADP-ribosyltransferase</fullName>
        <ecNumber evidence="9">2.4.2.31</ecNumber>
    </recommendedName>
    <alternativeName>
        <fullName evidence="9">Mono(ADP-ribosyl)transferase</fullName>
    </alternativeName>
</protein>
<evidence type="ECO:0000256" key="7">
    <source>
        <dbReference type="PROSITE-ProRule" id="PRU00339"/>
    </source>
</evidence>
<name>A0A819LCT2_9BILA</name>
<keyword evidence="3 9" id="KW-0808">Transferase</keyword>
<dbReference type="AlphaFoldDB" id="A0A819LCT2"/>
<evidence type="ECO:0000256" key="4">
    <source>
        <dbReference type="ARBA" id="ARBA00022695"/>
    </source>
</evidence>
<evidence type="ECO:0000256" key="8">
    <source>
        <dbReference type="PROSITE-ProRule" id="PRU00504"/>
    </source>
</evidence>
<dbReference type="GO" id="GO:0008270">
    <property type="term" value="F:zinc ion binding"/>
    <property type="evidence" value="ECO:0007669"/>
    <property type="project" value="UniProtKB-KW"/>
</dbReference>
<gene>
    <name evidence="11" type="ORF">JBS370_LOCUS23983</name>
</gene>
<dbReference type="EMBL" id="CAJOBD010003634">
    <property type="protein sequence ID" value="CAF3959093.1"/>
    <property type="molecule type" value="Genomic_DNA"/>
</dbReference>
<dbReference type="SUPFAM" id="SSF63825">
    <property type="entry name" value="YWTD domain"/>
    <property type="match status" value="1"/>
</dbReference>
<feature type="coiled-coil region" evidence="10">
    <location>
        <begin position="90"/>
        <end position="117"/>
    </location>
</feature>
<dbReference type="InterPro" id="IPR019734">
    <property type="entry name" value="TPR_rpt"/>
</dbReference>
<reference evidence="11" key="1">
    <citation type="submission" date="2021-02" db="EMBL/GenBank/DDBJ databases">
        <authorList>
            <person name="Nowell W R."/>
        </authorList>
    </citation>
    <scope>NUCLEOTIDE SEQUENCE</scope>
</reference>
<evidence type="ECO:0000256" key="2">
    <source>
        <dbReference type="ARBA" id="ARBA00022676"/>
    </source>
</evidence>
<dbReference type="PANTHER" id="PTHR24104">
    <property type="entry name" value="E3 UBIQUITIN-PROTEIN LIGASE NHLRC1-RELATED"/>
    <property type="match status" value="1"/>
</dbReference>
<dbReference type="Gene3D" id="3.90.176.10">
    <property type="entry name" value="Toxin ADP-ribosyltransferase, Chain A, domain 1"/>
    <property type="match status" value="1"/>
</dbReference>